<dbReference type="SUPFAM" id="SSF69593">
    <property type="entry name" value="Glycerol-3-phosphate (1)-acyltransferase"/>
    <property type="match status" value="1"/>
</dbReference>
<proteinExistence type="predicted"/>
<gene>
    <name evidence="2" type="ORF">BSQ44_01355</name>
</gene>
<feature type="domain" description="Phospholipid/glycerol acyltransferase" evidence="1">
    <location>
        <begin position="105"/>
        <end position="227"/>
    </location>
</feature>
<dbReference type="KEGG" id="meso:BSQ44_01355"/>
<dbReference type="Proteomes" id="UP000182840">
    <property type="component" value="Chromosome"/>
</dbReference>
<reference evidence="3" key="1">
    <citation type="submission" date="2016-11" db="EMBL/GenBank/DDBJ databases">
        <title>Mesorhizobium oceanicum sp. nov., isolated from deep seawater in South China Sea.</title>
        <authorList>
            <person name="Fu G.-Y."/>
        </authorList>
    </citation>
    <scope>NUCLEOTIDE SEQUENCE [LARGE SCALE GENOMIC DNA]</scope>
    <source>
        <strain evidence="3">B7</strain>
    </source>
</reference>
<evidence type="ECO:0000313" key="2">
    <source>
        <dbReference type="EMBL" id="APH70176.1"/>
    </source>
</evidence>
<sequence length="307" mass="34205">MDLQTSPSSIARLLGGRAFYGSTVDIDSHIIDQLIHERSLKISRHPLWPLMRPVLLRMFHYDEAVRMADAIAPLSGWDALQHLSSLLSLDIKVSGVENLPETGGFILAPNHPTGIADGIAVFDILKDRRRDLTIFANRDALRVAAGFRDLIIPVEWRPGEKSHSKSRDTLEMTARAFSQERAVVLFPSGRIAFWNEGSLTERPWQTSAVALARRYGVPILPAHISARNSGLFYFLAKHSTELRDMTLFHELLNKKRFSFTITVGRPIEAARLVGDPVDVTAMLQKHTVEALKADPQAQFEPALATSA</sequence>
<dbReference type="SMART" id="SM00563">
    <property type="entry name" value="PlsC"/>
    <property type="match status" value="1"/>
</dbReference>
<organism evidence="2 3">
    <name type="scientific">Aquibium oceanicum</name>
    <dbReference type="NCBI Taxonomy" id="1670800"/>
    <lineage>
        <taxon>Bacteria</taxon>
        <taxon>Pseudomonadati</taxon>
        <taxon>Pseudomonadota</taxon>
        <taxon>Alphaproteobacteria</taxon>
        <taxon>Hyphomicrobiales</taxon>
        <taxon>Phyllobacteriaceae</taxon>
        <taxon>Aquibium</taxon>
    </lineage>
</organism>
<dbReference type="GO" id="GO:0016746">
    <property type="term" value="F:acyltransferase activity"/>
    <property type="evidence" value="ECO:0007669"/>
    <property type="project" value="UniProtKB-KW"/>
</dbReference>
<accession>A0A1L3SL98</accession>
<keyword evidence="3" id="KW-1185">Reference proteome</keyword>
<dbReference type="Pfam" id="PF01553">
    <property type="entry name" value="Acyltransferase"/>
    <property type="match status" value="1"/>
</dbReference>
<evidence type="ECO:0000259" key="1">
    <source>
        <dbReference type="SMART" id="SM00563"/>
    </source>
</evidence>
<keyword evidence="2" id="KW-0012">Acyltransferase</keyword>
<name>A0A1L3SL98_9HYPH</name>
<keyword evidence="2" id="KW-0808">Transferase</keyword>
<dbReference type="EMBL" id="CP018171">
    <property type="protein sequence ID" value="APH70176.1"/>
    <property type="molecule type" value="Genomic_DNA"/>
</dbReference>
<dbReference type="AlphaFoldDB" id="A0A1L3SL98"/>
<dbReference type="InterPro" id="IPR002123">
    <property type="entry name" value="Plipid/glycerol_acylTrfase"/>
</dbReference>
<dbReference type="STRING" id="1670800.BSQ44_01355"/>
<dbReference type="RefSeq" id="WP_072601589.1">
    <property type="nucleotide sequence ID" value="NZ_CP018171.1"/>
</dbReference>
<dbReference type="OrthoDB" id="1113830at2"/>
<protein>
    <submittedName>
        <fullName evidence="2">Acyltransferase</fullName>
    </submittedName>
</protein>
<evidence type="ECO:0000313" key="3">
    <source>
        <dbReference type="Proteomes" id="UP000182840"/>
    </source>
</evidence>